<feature type="chain" id="PRO_5007868793" evidence="3">
    <location>
        <begin position="23"/>
        <end position="310"/>
    </location>
</feature>
<reference evidence="4 5" key="1">
    <citation type="journal article" date="2016" name="Mol. Biol. Evol.">
        <title>Comparative Genomics of Early-Diverging Mushroom-Forming Fungi Provides Insights into the Origins of Lignocellulose Decay Capabilities.</title>
        <authorList>
            <person name="Nagy L.G."/>
            <person name="Riley R."/>
            <person name="Tritt A."/>
            <person name="Adam C."/>
            <person name="Daum C."/>
            <person name="Floudas D."/>
            <person name="Sun H."/>
            <person name="Yadav J.S."/>
            <person name="Pangilinan J."/>
            <person name="Larsson K.H."/>
            <person name="Matsuura K."/>
            <person name="Barry K."/>
            <person name="Labutti K."/>
            <person name="Kuo R."/>
            <person name="Ohm R.A."/>
            <person name="Bhattacharya S.S."/>
            <person name="Shirouzu T."/>
            <person name="Yoshinaga Y."/>
            <person name="Martin F.M."/>
            <person name="Grigoriev I.V."/>
            <person name="Hibbett D.S."/>
        </authorList>
    </citation>
    <scope>NUCLEOTIDE SEQUENCE [LARGE SCALE GENOMIC DNA]</scope>
    <source>
        <strain evidence="4 5">CBS 109695</strain>
    </source>
</reference>
<feature type="signal peptide" evidence="3">
    <location>
        <begin position="1"/>
        <end position="22"/>
    </location>
</feature>
<dbReference type="Gene3D" id="1.20.5.510">
    <property type="entry name" value="Single helix bin"/>
    <property type="match status" value="1"/>
</dbReference>
<feature type="compositionally biased region" description="Polar residues" evidence="1">
    <location>
        <begin position="275"/>
        <end position="299"/>
    </location>
</feature>
<dbReference type="AlphaFoldDB" id="A0A165X9U3"/>
<protein>
    <submittedName>
        <fullName evidence="4">Uncharacterized protein</fullName>
    </submittedName>
</protein>
<keyword evidence="3" id="KW-0732">Signal</keyword>
<proteinExistence type="predicted"/>
<feature type="region of interest" description="Disordered" evidence="1">
    <location>
        <begin position="152"/>
        <end position="201"/>
    </location>
</feature>
<dbReference type="STRING" id="436010.A0A165X9U3"/>
<evidence type="ECO:0000256" key="2">
    <source>
        <dbReference type="SAM" id="Phobius"/>
    </source>
</evidence>
<keyword evidence="2" id="KW-0812">Transmembrane</keyword>
<feature type="compositionally biased region" description="Polar residues" evidence="1">
    <location>
        <begin position="252"/>
        <end position="265"/>
    </location>
</feature>
<evidence type="ECO:0000256" key="3">
    <source>
        <dbReference type="SAM" id="SignalP"/>
    </source>
</evidence>
<dbReference type="OrthoDB" id="3362711at2759"/>
<feature type="region of interest" description="Disordered" evidence="1">
    <location>
        <begin position="238"/>
        <end position="310"/>
    </location>
</feature>
<sequence>MASWTIAALTLVSLLAVEPVQSTNISCLPDYVWMENSLGQNPCTMATIAQDACGGTWNILPFPPPAQAAGYYYPGSTDASKSTCMCSTVTYSLFSACGICQNGSFATWPQWTTNCTGIALSLSTFPDPIPANTTFPAWAYLNATGGFNVAAAQADDRAPESSPIPQSTAAPSTSASASSASSTSSAPSSSPSAAGNSSTHKSNTGAIAGGVIGGLAFVAALAALAVYLLRRRSQTHTAPSDTYYGAVPQNAPPMSQHTHTLSQPQPMYKPYDPSDPSTFPESAPTPTVQTTSSGLQSAEQPGAYRGVPEV</sequence>
<gene>
    <name evidence="4" type="ORF">FIBSPDRAFT_874621</name>
</gene>
<evidence type="ECO:0000313" key="5">
    <source>
        <dbReference type="Proteomes" id="UP000076532"/>
    </source>
</evidence>
<feature type="compositionally biased region" description="Low complexity" evidence="1">
    <location>
        <begin position="161"/>
        <end position="199"/>
    </location>
</feature>
<feature type="transmembrane region" description="Helical" evidence="2">
    <location>
        <begin position="206"/>
        <end position="229"/>
    </location>
</feature>
<dbReference type="Proteomes" id="UP000076532">
    <property type="component" value="Unassembled WGS sequence"/>
</dbReference>
<dbReference type="EMBL" id="KV417723">
    <property type="protein sequence ID" value="KZP08341.1"/>
    <property type="molecule type" value="Genomic_DNA"/>
</dbReference>
<keyword evidence="2" id="KW-0472">Membrane</keyword>
<keyword evidence="5" id="KW-1185">Reference proteome</keyword>
<organism evidence="4 5">
    <name type="scientific">Athelia psychrophila</name>
    <dbReference type="NCBI Taxonomy" id="1759441"/>
    <lineage>
        <taxon>Eukaryota</taxon>
        <taxon>Fungi</taxon>
        <taxon>Dikarya</taxon>
        <taxon>Basidiomycota</taxon>
        <taxon>Agaricomycotina</taxon>
        <taxon>Agaricomycetes</taxon>
        <taxon>Agaricomycetidae</taxon>
        <taxon>Atheliales</taxon>
        <taxon>Atheliaceae</taxon>
        <taxon>Athelia</taxon>
    </lineage>
</organism>
<keyword evidence="2" id="KW-1133">Transmembrane helix</keyword>
<evidence type="ECO:0000256" key="1">
    <source>
        <dbReference type="SAM" id="MobiDB-lite"/>
    </source>
</evidence>
<evidence type="ECO:0000313" key="4">
    <source>
        <dbReference type="EMBL" id="KZP08341.1"/>
    </source>
</evidence>
<accession>A0A165X9U3</accession>
<name>A0A165X9U3_9AGAM</name>